<comment type="caution">
    <text evidence="11">The sequence shown here is derived from an EMBL/GenBank/DDBJ whole genome shotgun (WGS) entry which is preliminary data.</text>
</comment>
<dbReference type="GO" id="GO:0016567">
    <property type="term" value="P:protein ubiquitination"/>
    <property type="evidence" value="ECO:0007669"/>
    <property type="project" value="InterPro"/>
</dbReference>
<dbReference type="InterPro" id="IPR031127">
    <property type="entry name" value="E3_UB_ligase_RBR"/>
</dbReference>
<dbReference type="Pfam" id="PF01485">
    <property type="entry name" value="IBR"/>
    <property type="match status" value="1"/>
</dbReference>
<dbReference type="CDD" id="cd20335">
    <property type="entry name" value="BRcat_RBR"/>
    <property type="match status" value="1"/>
</dbReference>
<evidence type="ECO:0000256" key="5">
    <source>
        <dbReference type="ARBA" id="ARBA00022737"/>
    </source>
</evidence>
<accession>A0AAN8I6P0</accession>
<evidence type="ECO:0000256" key="6">
    <source>
        <dbReference type="ARBA" id="ARBA00022771"/>
    </source>
</evidence>
<evidence type="ECO:0000256" key="9">
    <source>
        <dbReference type="SAM" id="MobiDB-lite"/>
    </source>
</evidence>
<dbReference type="AlphaFoldDB" id="A0AAN8I6P0"/>
<feature type="compositionally biased region" description="Acidic residues" evidence="9">
    <location>
        <begin position="424"/>
        <end position="436"/>
    </location>
</feature>
<keyword evidence="4" id="KW-0479">Metal-binding</keyword>
<comment type="catalytic activity">
    <reaction evidence="1">
        <text>[E2 ubiquitin-conjugating enzyme]-S-ubiquitinyl-L-cysteine + [acceptor protein]-L-lysine = [E2 ubiquitin-conjugating enzyme]-L-cysteine + [acceptor protein]-N(6)-ubiquitinyl-L-lysine.</text>
        <dbReference type="EC" id="2.3.2.31"/>
    </reaction>
</comment>
<keyword evidence="12" id="KW-1185">Reference proteome</keyword>
<feature type="compositionally biased region" description="Acidic residues" evidence="9">
    <location>
        <begin position="382"/>
        <end position="394"/>
    </location>
</feature>
<evidence type="ECO:0000256" key="7">
    <source>
        <dbReference type="ARBA" id="ARBA00022786"/>
    </source>
</evidence>
<proteinExistence type="predicted"/>
<gene>
    <name evidence="11" type="ORF">OHC33_001401</name>
</gene>
<dbReference type="InterPro" id="IPR044066">
    <property type="entry name" value="TRIAD_supradom"/>
</dbReference>
<keyword evidence="8" id="KW-0862">Zinc</keyword>
<keyword evidence="7" id="KW-0833">Ubl conjugation pathway</keyword>
<feature type="region of interest" description="Disordered" evidence="9">
    <location>
        <begin position="382"/>
        <end position="436"/>
    </location>
</feature>
<keyword evidence="3" id="KW-0808">Transferase</keyword>
<dbReference type="GO" id="GO:0061630">
    <property type="term" value="F:ubiquitin protein ligase activity"/>
    <property type="evidence" value="ECO:0007669"/>
    <property type="project" value="UniProtKB-EC"/>
</dbReference>
<dbReference type="GO" id="GO:0008270">
    <property type="term" value="F:zinc ion binding"/>
    <property type="evidence" value="ECO:0007669"/>
    <property type="project" value="UniProtKB-KW"/>
</dbReference>
<sequence length="448" mass="49737">MAKKRAAKQSNAREVSPATPIKQAAGTKRKRNDETSTTPKRAAKVAKQEMQDCDICAETKPLYRNFPQISTCEHDPTVCSDCYKTHFVTKIDADRALGWLACNCPLCAEPVDEEDVRGVLPRTLGKELAAMIKQAQKSAAINWLWCPAEGCGHGQLHNLTNIPYVTCSQCQTKICKNHQRRWHEGMTCHEFHEVSNHDEAAKKDMDEIRRTTKPCPFCKMRVKKEGNDVPFDGEQQGDSAEILGGPQGAASLGGDARQAVEQVMRFENAAVDNARRPLPLETPIALPRLDPRIREPGQALGVLQAMRQTIAGVTRRFGPNPPPAPRAPAIPVLRDVSPIDRGFLWGTFDGVRDLIRRPAPVSALRSTQPQSRQDAIIIAEDTDSVDSLDEEDNEVPARTVYVPQAPQPRTRPRARPSQQVIDLTNDDDDDDHDDDDERIVIDLTGDDE</sequence>
<evidence type="ECO:0000313" key="12">
    <source>
        <dbReference type="Proteomes" id="UP001316803"/>
    </source>
</evidence>
<keyword evidence="5" id="KW-0677">Repeat</keyword>
<evidence type="ECO:0000259" key="10">
    <source>
        <dbReference type="PROSITE" id="PS51873"/>
    </source>
</evidence>
<dbReference type="InterPro" id="IPR002867">
    <property type="entry name" value="IBR_dom"/>
</dbReference>
<evidence type="ECO:0000256" key="3">
    <source>
        <dbReference type="ARBA" id="ARBA00022679"/>
    </source>
</evidence>
<dbReference type="EC" id="2.3.2.31" evidence="2"/>
<evidence type="ECO:0000313" key="11">
    <source>
        <dbReference type="EMBL" id="KAK5957032.1"/>
    </source>
</evidence>
<evidence type="ECO:0000256" key="1">
    <source>
        <dbReference type="ARBA" id="ARBA00001798"/>
    </source>
</evidence>
<evidence type="ECO:0000256" key="2">
    <source>
        <dbReference type="ARBA" id="ARBA00012251"/>
    </source>
</evidence>
<dbReference type="PANTHER" id="PTHR11685">
    <property type="entry name" value="RBR FAMILY RING FINGER AND IBR DOMAIN-CONTAINING"/>
    <property type="match status" value="1"/>
</dbReference>
<feature type="region of interest" description="Disordered" evidence="9">
    <location>
        <begin position="1"/>
        <end position="44"/>
    </location>
</feature>
<dbReference type="SUPFAM" id="SSF57850">
    <property type="entry name" value="RING/U-box"/>
    <property type="match status" value="2"/>
</dbReference>
<name>A0AAN8I6P0_9EURO</name>
<organism evidence="11 12">
    <name type="scientific">Knufia fluminis</name>
    <dbReference type="NCBI Taxonomy" id="191047"/>
    <lineage>
        <taxon>Eukaryota</taxon>
        <taxon>Fungi</taxon>
        <taxon>Dikarya</taxon>
        <taxon>Ascomycota</taxon>
        <taxon>Pezizomycotina</taxon>
        <taxon>Eurotiomycetes</taxon>
        <taxon>Chaetothyriomycetidae</taxon>
        <taxon>Chaetothyriales</taxon>
        <taxon>Trichomeriaceae</taxon>
        <taxon>Knufia</taxon>
    </lineage>
</organism>
<dbReference type="PROSITE" id="PS51873">
    <property type="entry name" value="TRIAD"/>
    <property type="match status" value="1"/>
</dbReference>
<feature type="domain" description="RING-type" evidence="10">
    <location>
        <begin position="49"/>
        <end position="227"/>
    </location>
</feature>
<evidence type="ECO:0000256" key="8">
    <source>
        <dbReference type="ARBA" id="ARBA00022833"/>
    </source>
</evidence>
<protein>
    <recommendedName>
        <fullName evidence="2">RBR-type E3 ubiquitin transferase</fullName>
        <ecNumber evidence="2">2.3.2.31</ecNumber>
    </recommendedName>
</protein>
<reference evidence="11 12" key="1">
    <citation type="submission" date="2022-12" db="EMBL/GenBank/DDBJ databases">
        <title>Genomic features and morphological characterization of a novel Knufia sp. strain isolated from spacecraft assembly facility.</title>
        <authorList>
            <person name="Teixeira M."/>
            <person name="Chander A.M."/>
            <person name="Stajich J.E."/>
            <person name="Venkateswaran K."/>
        </authorList>
    </citation>
    <scope>NUCLEOTIDE SEQUENCE [LARGE SCALE GENOMIC DNA]</scope>
    <source>
        <strain evidence="11 12">FJI-L2-BK-P2</strain>
    </source>
</reference>
<dbReference type="EMBL" id="JAKLMC020000003">
    <property type="protein sequence ID" value="KAK5957032.1"/>
    <property type="molecule type" value="Genomic_DNA"/>
</dbReference>
<keyword evidence="6" id="KW-0863">Zinc-finger</keyword>
<evidence type="ECO:0000256" key="4">
    <source>
        <dbReference type="ARBA" id="ARBA00022723"/>
    </source>
</evidence>
<dbReference type="Proteomes" id="UP001316803">
    <property type="component" value="Unassembled WGS sequence"/>
</dbReference>